<reference evidence="2" key="2">
    <citation type="journal article" date="2017" name="Nat. Plants">
        <title>The Aegilops tauschii genome reveals multiple impacts of transposons.</title>
        <authorList>
            <person name="Zhao G."/>
            <person name="Zou C."/>
            <person name="Li K."/>
            <person name="Wang K."/>
            <person name="Li T."/>
            <person name="Gao L."/>
            <person name="Zhang X."/>
            <person name="Wang H."/>
            <person name="Yang Z."/>
            <person name="Liu X."/>
            <person name="Jiang W."/>
            <person name="Mao L."/>
            <person name="Kong X."/>
            <person name="Jiao Y."/>
            <person name="Jia J."/>
        </authorList>
    </citation>
    <scope>NUCLEOTIDE SEQUENCE [LARGE SCALE GENOMIC DNA]</scope>
    <source>
        <strain evidence="2">cv. AL8/78</strain>
    </source>
</reference>
<accession>A0A453BCB6</accession>
<reference evidence="2" key="1">
    <citation type="journal article" date="2014" name="Science">
        <title>Ancient hybridizations among the ancestral genomes of bread wheat.</title>
        <authorList>
            <consortium name="International Wheat Genome Sequencing Consortium,"/>
            <person name="Marcussen T."/>
            <person name="Sandve S.R."/>
            <person name="Heier L."/>
            <person name="Spannagl M."/>
            <person name="Pfeifer M."/>
            <person name="Jakobsen K.S."/>
            <person name="Wulff B.B."/>
            <person name="Steuernagel B."/>
            <person name="Mayer K.F."/>
            <person name="Olsen O.A."/>
        </authorList>
    </citation>
    <scope>NUCLEOTIDE SEQUENCE [LARGE SCALE GENOMIC DNA]</scope>
    <source>
        <strain evidence="2">cv. AL8/78</strain>
    </source>
</reference>
<sequence length="50" mass="5516">MHALNGDSVQVFKLSENLQINTRQLGISTGTGSSSYLGRDSYQCLVFELH</sequence>
<evidence type="ECO:0000313" key="2">
    <source>
        <dbReference type="Proteomes" id="UP000015105"/>
    </source>
</evidence>
<proteinExistence type="predicted"/>
<protein>
    <submittedName>
        <fullName evidence="1">Uncharacterized protein</fullName>
    </submittedName>
</protein>
<dbReference type="EnsemblPlants" id="AET2Gv20458100.10">
    <property type="protein sequence ID" value="AET2Gv20458100.10"/>
    <property type="gene ID" value="AET2Gv20458100"/>
</dbReference>
<dbReference type="Proteomes" id="UP000015105">
    <property type="component" value="Chromosome 2D"/>
</dbReference>
<reference evidence="1" key="5">
    <citation type="journal article" date="2021" name="G3 (Bethesda)">
        <title>Aegilops tauschii genome assembly Aet v5.0 features greater sequence contiguity and improved annotation.</title>
        <authorList>
            <person name="Wang L."/>
            <person name="Zhu T."/>
            <person name="Rodriguez J.C."/>
            <person name="Deal K.R."/>
            <person name="Dubcovsky J."/>
            <person name="McGuire P.E."/>
            <person name="Lux T."/>
            <person name="Spannagl M."/>
            <person name="Mayer K.F.X."/>
            <person name="Baldrich P."/>
            <person name="Meyers B.C."/>
            <person name="Huo N."/>
            <person name="Gu Y.Q."/>
            <person name="Zhou H."/>
            <person name="Devos K.M."/>
            <person name="Bennetzen J.L."/>
            <person name="Unver T."/>
            <person name="Budak H."/>
            <person name="Gulick P.J."/>
            <person name="Galiba G."/>
            <person name="Kalapos B."/>
            <person name="Nelson D.R."/>
            <person name="Li P."/>
            <person name="You F.M."/>
            <person name="Luo M.C."/>
            <person name="Dvorak J."/>
        </authorList>
    </citation>
    <scope>NUCLEOTIDE SEQUENCE [LARGE SCALE GENOMIC DNA]</scope>
    <source>
        <strain evidence="1">cv. AL8/78</strain>
    </source>
</reference>
<dbReference type="Gramene" id="AET2Gv20458100.10">
    <property type="protein sequence ID" value="AET2Gv20458100.10"/>
    <property type="gene ID" value="AET2Gv20458100"/>
</dbReference>
<dbReference type="AlphaFoldDB" id="A0A453BCB6"/>
<reference evidence="1" key="4">
    <citation type="submission" date="2019-03" db="UniProtKB">
        <authorList>
            <consortium name="EnsemblPlants"/>
        </authorList>
    </citation>
    <scope>IDENTIFICATION</scope>
</reference>
<name>A0A453BCB6_AEGTS</name>
<evidence type="ECO:0000313" key="1">
    <source>
        <dbReference type="EnsemblPlants" id="AET2Gv20458100.10"/>
    </source>
</evidence>
<keyword evidence="2" id="KW-1185">Reference proteome</keyword>
<reference evidence="1" key="3">
    <citation type="journal article" date="2017" name="Nature">
        <title>Genome sequence of the progenitor of the wheat D genome Aegilops tauschii.</title>
        <authorList>
            <person name="Luo M.C."/>
            <person name="Gu Y.Q."/>
            <person name="Puiu D."/>
            <person name="Wang H."/>
            <person name="Twardziok S.O."/>
            <person name="Deal K.R."/>
            <person name="Huo N."/>
            <person name="Zhu T."/>
            <person name="Wang L."/>
            <person name="Wang Y."/>
            <person name="McGuire P.E."/>
            <person name="Liu S."/>
            <person name="Long H."/>
            <person name="Ramasamy R.K."/>
            <person name="Rodriguez J.C."/>
            <person name="Van S.L."/>
            <person name="Yuan L."/>
            <person name="Wang Z."/>
            <person name="Xia Z."/>
            <person name="Xiao L."/>
            <person name="Anderson O.D."/>
            <person name="Ouyang S."/>
            <person name="Liang Y."/>
            <person name="Zimin A.V."/>
            <person name="Pertea G."/>
            <person name="Qi P."/>
            <person name="Bennetzen J.L."/>
            <person name="Dai X."/>
            <person name="Dawson M.W."/>
            <person name="Muller H.G."/>
            <person name="Kugler K."/>
            <person name="Rivarola-Duarte L."/>
            <person name="Spannagl M."/>
            <person name="Mayer K.F.X."/>
            <person name="Lu F.H."/>
            <person name="Bevan M.W."/>
            <person name="Leroy P."/>
            <person name="Li P."/>
            <person name="You F.M."/>
            <person name="Sun Q."/>
            <person name="Liu Z."/>
            <person name="Lyons E."/>
            <person name="Wicker T."/>
            <person name="Salzberg S.L."/>
            <person name="Devos K.M."/>
            <person name="Dvorak J."/>
        </authorList>
    </citation>
    <scope>NUCLEOTIDE SEQUENCE [LARGE SCALE GENOMIC DNA]</scope>
    <source>
        <strain evidence="1">cv. AL8/78</strain>
    </source>
</reference>
<organism evidence="1 2">
    <name type="scientific">Aegilops tauschii subsp. strangulata</name>
    <name type="common">Goatgrass</name>
    <dbReference type="NCBI Taxonomy" id="200361"/>
    <lineage>
        <taxon>Eukaryota</taxon>
        <taxon>Viridiplantae</taxon>
        <taxon>Streptophyta</taxon>
        <taxon>Embryophyta</taxon>
        <taxon>Tracheophyta</taxon>
        <taxon>Spermatophyta</taxon>
        <taxon>Magnoliopsida</taxon>
        <taxon>Liliopsida</taxon>
        <taxon>Poales</taxon>
        <taxon>Poaceae</taxon>
        <taxon>BOP clade</taxon>
        <taxon>Pooideae</taxon>
        <taxon>Triticodae</taxon>
        <taxon>Triticeae</taxon>
        <taxon>Triticinae</taxon>
        <taxon>Aegilops</taxon>
    </lineage>
</organism>